<reference evidence="2 3" key="1">
    <citation type="journal article" date="2017" name="Int. J. Parasitol.">
        <title>The genome of the protozoan parasite Cystoisospora suis and a reverse vaccinology approach to identify vaccine candidates.</title>
        <authorList>
            <person name="Palmieri N."/>
            <person name="Shrestha A."/>
            <person name="Ruttkowski B."/>
            <person name="Beck T."/>
            <person name="Vogl C."/>
            <person name="Tomley F."/>
            <person name="Blake D.P."/>
            <person name="Joachim A."/>
        </authorList>
    </citation>
    <scope>NUCLEOTIDE SEQUENCE [LARGE SCALE GENOMIC DNA]</scope>
    <source>
        <strain evidence="2 3">Wien I</strain>
    </source>
</reference>
<keyword evidence="3" id="KW-1185">Reference proteome</keyword>
<feature type="region of interest" description="Disordered" evidence="1">
    <location>
        <begin position="1"/>
        <end position="36"/>
    </location>
</feature>
<dbReference type="Proteomes" id="UP000221165">
    <property type="component" value="Unassembled WGS sequence"/>
</dbReference>
<feature type="compositionally biased region" description="Low complexity" evidence="1">
    <location>
        <begin position="7"/>
        <end position="26"/>
    </location>
</feature>
<sequence>MRIAYESLPSLLSSSSPQGLPIQSSSTSARQEDEKKEKSFDFIKYMQHANDANEEKKSLQNACLYTTEYMRLDGLWRLTKSPSCLEAEGIP</sequence>
<evidence type="ECO:0000313" key="2">
    <source>
        <dbReference type="EMBL" id="PHJ14926.1"/>
    </source>
</evidence>
<gene>
    <name evidence="2" type="ORF">CSUI_011263</name>
</gene>
<accession>A0A2C6KF27</accession>
<dbReference type="GeneID" id="94434575"/>
<organism evidence="2 3">
    <name type="scientific">Cystoisospora suis</name>
    <dbReference type="NCBI Taxonomy" id="483139"/>
    <lineage>
        <taxon>Eukaryota</taxon>
        <taxon>Sar</taxon>
        <taxon>Alveolata</taxon>
        <taxon>Apicomplexa</taxon>
        <taxon>Conoidasida</taxon>
        <taxon>Coccidia</taxon>
        <taxon>Eucoccidiorida</taxon>
        <taxon>Eimeriorina</taxon>
        <taxon>Sarcocystidae</taxon>
        <taxon>Cystoisospora</taxon>
    </lineage>
</organism>
<protein>
    <submittedName>
        <fullName evidence="2">Uncharacterized protein</fullName>
    </submittedName>
</protein>
<dbReference type="RefSeq" id="XP_067916660.1">
    <property type="nucleotide sequence ID" value="XM_068071364.1"/>
</dbReference>
<name>A0A2C6KF27_9APIC</name>
<evidence type="ECO:0000313" key="3">
    <source>
        <dbReference type="Proteomes" id="UP000221165"/>
    </source>
</evidence>
<dbReference type="VEuPathDB" id="ToxoDB:CSUI_011263"/>
<proteinExistence type="predicted"/>
<dbReference type="AlphaFoldDB" id="A0A2C6KF27"/>
<dbReference type="EMBL" id="MIGC01010468">
    <property type="protein sequence ID" value="PHJ14926.1"/>
    <property type="molecule type" value="Genomic_DNA"/>
</dbReference>
<comment type="caution">
    <text evidence="2">The sequence shown here is derived from an EMBL/GenBank/DDBJ whole genome shotgun (WGS) entry which is preliminary data.</text>
</comment>
<evidence type="ECO:0000256" key="1">
    <source>
        <dbReference type="SAM" id="MobiDB-lite"/>
    </source>
</evidence>
<feature type="non-terminal residue" evidence="2">
    <location>
        <position position="91"/>
    </location>
</feature>